<gene>
    <name evidence="1" type="ORF">DFQ05_0984</name>
</gene>
<organism evidence="1 2">
    <name type="scientific">Winogradskyella wandonensis</name>
    <dbReference type="NCBI Taxonomy" id="1442586"/>
    <lineage>
        <taxon>Bacteria</taxon>
        <taxon>Pseudomonadati</taxon>
        <taxon>Bacteroidota</taxon>
        <taxon>Flavobacteriia</taxon>
        <taxon>Flavobacteriales</taxon>
        <taxon>Flavobacteriaceae</taxon>
        <taxon>Winogradskyella</taxon>
    </lineage>
</organism>
<proteinExistence type="predicted"/>
<name>A0A4V2PTN3_9FLAO</name>
<accession>A0A4V2PTN3</accession>
<dbReference type="AlphaFoldDB" id="A0A4V2PTN3"/>
<evidence type="ECO:0000313" key="1">
    <source>
        <dbReference type="EMBL" id="TCK67211.1"/>
    </source>
</evidence>
<evidence type="ECO:0000313" key="2">
    <source>
        <dbReference type="Proteomes" id="UP000295714"/>
    </source>
</evidence>
<dbReference type="EMBL" id="SMGI01000002">
    <property type="protein sequence ID" value="TCK67211.1"/>
    <property type="molecule type" value="Genomic_DNA"/>
</dbReference>
<protein>
    <submittedName>
        <fullName evidence="1">Uncharacterized protein</fullName>
    </submittedName>
</protein>
<reference evidence="1 2" key="1">
    <citation type="journal article" date="2015" name="Stand. Genomic Sci.">
        <title>Genomic Encyclopedia of Bacterial and Archaeal Type Strains, Phase III: the genomes of soil and plant-associated and newly described type strains.</title>
        <authorList>
            <person name="Whitman W.B."/>
            <person name="Woyke T."/>
            <person name="Klenk H.P."/>
            <person name="Zhou Y."/>
            <person name="Lilburn T.G."/>
            <person name="Beck B.J."/>
            <person name="De Vos P."/>
            <person name="Vandamme P."/>
            <person name="Eisen J.A."/>
            <person name="Garrity G."/>
            <person name="Hugenholtz P."/>
            <person name="Kyrpides N.C."/>
        </authorList>
    </citation>
    <scope>NUCLEOTIDE SEQUENCE [LARGE SCALE GENOMIC DNA]</scope>
    <source>
        <strain evidence="1 2">CECT 8445</strain>
    </source>
</reference>
<keyword evidence="2" id="KW-1185">Reference proteome</keyword>
<dbReference type="Proteomes" id="UP000295714">
    <property type="component" value="Unassembled WGS sequence"/>
</dbReference>
<sequence>MHFKYQRRITDLDNNNLLSKKQAEYHQNKRDESQLKIIEKSEMIDSFAIDYGIYFGESEKFDKLMREINHWKRPEIPNFREINNLTELNIEHDKHFKNTTQYILKHMTSAVGNLAEHIKAEL</sequence>
<comment type="caution">
    <text evidence="1">The sequence shown here is derived from an EMBL/GenBank/DDBJ whole genome shotgun (WGS) entry which is preliminary data.</text>
</comment>